<feature type="compositionally biased region" description="Basic residues" evidence="1">
    <location>
        <begin position="593"/>
        <end position="602"/>
    </location>
</feature>
<keyword evidence="2" id="KW-1133">Transmembrane helix</keyword>
<name>A0ABU0QTM0_9ACTN</name>
<dbReference type="Proteomes" id="UP001232755">
    <property type="component" value="Unassembled WGS sequence"/>
</dbReference>
<feature type="transmembrane region" description="Helical" evidence="2">
    <location>
        <begin position="91"/>
        <end position="111"/>
    </location>
</feature>
<feature type="transmembrane region" description="Helical" evidence="2">
    <location>
        <begin position="186"/>
        <end position="209"/>
    </location>
</feature>
<feature type="compositionally biased region" description="Low complexity" evidence="1">
    <location>
        <begin position="519"/>
        <end position="529"/>
    </location>
</feature>
<comment type="caution">
    <text evidence="3">The sequence shown here is derived from an EMBL/GenBank/DDBJ whole genome shotgun (WGS) entry which is preliminary data.</text>
</comment>
<evidence type="ECO:0000256" key="2">
    <source>
        <dbReference type="SAM" id="Phobius"/>
    </source>
</evidence>
<protein>
    <recommendedName>
        <fullName evidence="5">Integral membrane protein</fullName>
    </recommendedName>
</protein>
<feature type="transmembrane region" description="Helical" evidence="2">
    <location>
        <begin position="401"/>
        <end position="427"/>
    </location>
</feature>
<gene>
    <name evidence="3" type="ORF">QF034_004987</name>
</gene>
<feature type="transmembrane region" description="Helical" evidence="2">
    <location>
        <begin position="286"/>
        <end position="308"/>
    </location>
</feature>
<accession>A0ABU0QTM0</accession>
<feature type="region of interest" description="Disordered" evidence="1">
    <location>
        <begin position="686"/>
        <end position="728"/>
    </location>
</feature>
<feature type="transmembrane region" description="Helical" evidence="2">
    <location>
        <begin position="31"/>
        <end position="55"/>
    </location>
</feature>
<keyword evidence="2" id="KW-0812">Transmembrane</keyword>
<feature type="compositionally biased region" description="Basic and acidic residues" evidence="1">
    <location>
        <begin position="646"/>
        <end position="663"/>
    </location>
</feature>
<reference evidence="3 4" key="1">
    <citation type="submission" date="2023-07" db="EMBL/GenBank/DDBJ databases">
        <title>Comparative genomics of wheat-associated soil bacteria to identify genetic determinants of phenazine resistance.</title>
        <authorList>
            <person name="Mouncey N."/>
        </authorList>
    </citation>
    <scope>NUCLEOTIDE SEQUENCE [LARGE SCALE GENOMIC DNA]</scope>
    <source>
        <strain evidence="3 4">B3I12</strain>
    </source>
</reference>
<feature type="transmembrane region" description="Helical" evidence="2">
    <location>
        <begin position="433"/>
        <end position="456"/>
    </location>
</feature>
<evidence type="ECO:0000313" key="3">
    <source>
        <dbReference type="EMBL" id="MDQ0750756.1"/>
    </source>
</evidence>
<feature type="region of interest" description="Disordered" evidence="1">
    <location>
        <begin position="461"/>
        <end position="496"/>
    </location>
</feature>
<dbReference type="EMBL" id="JAUSYP010000001">
    <property type="protein sequence ID" value="MDQ0750756.1"/>
    <property type="molecule type" value="Genomic_DNA"/>
</dbReference>
<evidence type="ECO:0000256" key="1">
    <source>
        <dbReference type="SAM" id="MobiDB-lite"/>
    </source>
</evidence>
<feature type="region of interest" description="Disordered" evidence="1">
    <location>
        <begin position="513"/>
        <end position="606"/>
    </location>
</feature>
<feature type="compositionally biased region" description="Basic and acidic residues" evidence="1">
    <location>
        <begin position="697"/>
        <end position="719"/>
    </location>
</feature>
<keyword evidence="4" id="KW-1185">Reference proteome</keyword>
<feature type="transmembrane region" description="Helical" evidence="2">
    <location>
        <begin position="67"/>
        <end position="84"/>
    </location>
</feature>
<evidence type="ECO:0008006" key="5">
    <source>
        <dbReference type="Google" id="ProtNLM"/>
    </source>
</evidence>
<dbReference type="Pfam" id="PF19877">
    <property type="entry name" value="DUF6350"/>
    <property type="match status" value="1"/>
</dbReference>
<feature type="transmembrane region" description="Helical" evidence="2">
    <location>
        <begin position="158"/>
        <end position="179"/>
    </location>
</feature>
<feature type="region of interest" description="Disordered" evidence="1">
    <location>
        <begin position="646"/>
        <end position="665"/>
    </location>
</feature>
<feature type="compositionally biased region" description="Basic and acidic residues" evidence="1">
    <location>
        <begin position="554"/>
        <end position="574"/>
    </location>
</feature>
<evidence type="ECO:0000313" key="4">
    <source>
        <dbReference type="Proteomes" id="UP001232755"/>
    </source>
</evidence>
<organism evidence="3 4">
    <name type="scientific">Streptomyces africanus</name>
    <dbReference type="NCBI Taxonomy" id="231024"/>
    <lineage>
        <taxon>Bacteria</taxon>
        <taxon>Bacillati</taxon>
        <taxon>Actinomycetota</taxon>
        <taxon>Actinomycetes</taxon>
        <taxon>Kitasatosporales</taxon>
        <taxon>Streptomycetaceae</taxon>
        <taxon>Streptomyces</taxon>
    </lineage>
</organism>
<proteinExistence type="predicted"/>
<keyword evidence="2" id="KW-0472">Membrane</keyword>
<dbReference type="InterPro" id="IPR045931">
    <property type="entry name" value="DUF6350"/>
</dbReference>
<feature type="transmembrane region" description="Helical" evidence="2">
    <location>
        <begin position="240"/>
        <end position="265"/>
    </location>
</feature>
<feature type="transmembrane region" description="Helical" evidence="2">
    <location>
        <begin position="348"/>
        <end position="370"/>
    </location>
</feature>
<sequence length="831" mass="83430">MAGVIEMTARRRPPSPLLTRMRDRSPGLGDALVGGAVAAGLGLASFAVLVMLLWITSPYPDSGPGGALHVAAALWLLAHGAELVRTDTLAGVPAPVGVPPLLLLALPVWLLHRAARDATDGGAGDGGDGTDDGFAADIAAVEGLAVVSGPPLVSARTAWTGVVLGYLAVAAPAALYAAGGALRPSWLWTGVCVPLVAVVAAGAGVWSAYGRPGGPLRRLLGVLPAGARPLVLGPDGRPGVAARAAAAGTAVLLGGGALLVVVSLLGHGAAAQAALLRLTEGWSGRFAVLLLCAALVPNAAVWGAAYALGPGFALGAGHAVSPLSSAPAPFLPPFPLLAAVPEAGEGRWVHWAVAGAVPVATGVVVGWVAAREADSGQRGGTRPGGGGGAVWSPGRTARAAALAAVLCAAVLAGLAALAGGPLGVTVLARFGPVWWQVGTATLAWLVLVAVPTAMTLRAWRCRTPRTDGPSIGRQREEPADGTHQGTRRRKDSRPARAWFTRTGIAGIAGVAGGAGRAGAAGVAGPASGTGNTGSAKPRTSPPAPDASYAPFAPLDHDTPYGRQDHDDHDDHDGSPFEPYDFLPADPTPDPRPRAGHSLKRQARASAVRAQEAPQLLRQKLRAGLLRLVREGVVRAGVVVAVDQLGREGRGDQGDGQGRRDQAAHRRRRLGAALLLGGRGVRVGPAGLGAQGADAPVEGERAEQQRHVRPAEEGEEEGPHAGEQGIARTALGGVRRVPARVRAALGAARALGAAAGAFTEAVGGAAGLLVAPLPAPGRAVVLAVVLGVVARRAPRLPGPVRGALGRRGEGVVLLGPAPSLVAAVAVRRRVGR</sequence>